<dbReference type="CDD" id="cd01948">
    <property type="entry name" value="EAL"/>
    <property type="match status" value="1"/>
</dbReference>
<dbReference type="InterPro" id="IPR035919">
    <property type="entry name" value="EAL_sf"/>
</dbReference>
<dbReference type="GO" id="GO:0071111">
    <property type="term" value="F:cyclic-guanylate-specific phosphodiesterase activity"/>
    <property type="evidence" value="ECO:0007669"/>
    <property type="project" value="UniProtKB-EC"/>
</dbReference>
<proteinExistence type="predicted"/>
<dbReference type="PANTHER" id="PTHR33121:SF79">
    <property type="entry name" value="CYCLIC DI-GMP PHOSPHODIESTERASE PDED-RELATED"/>
    <property type="match status" value="1"/>
</dbReference>
<dbReference type="InterPro" id="IPR001633">
    <property type="entry name" value="EAL_dom"/>
</dbReference>
<keyword evidence="3" id="KW-1185">Reference proteome</keyword>
<reference evidence="2 3" key="1">
    <citation type="submission" date="2017-03" db="EMBL/GenBank/DDBJ databases">
        <authorList>
            <person name="Afonso C.L."/>
            <person name="Miller P.J."/>
            <person name="Scott M.A."/>
            <person name="Spackman E."/>
            <person name="Goraichik I."/>
            <person name="Dimitrov K.M."/>
            <person name="Suarez D.L."/>
            <person name="Swayne D.E."/>
        </authorList>
    </citation>
    <scope>NUCLEOTIDE SEQUENCE [LARGE SCALE GENOMIC DNA]</scope>
    <source>
        <strain evidence="2 3">CECT 7639</strain>
    </source>
</reference>
<dbReference type="Proteomes" id="UP000193077">
    <property type="component" value="Unassembled WGS sequence"/>
</dbReference>
<dbReference type="EMBL" id="FWFO01000004">
    <property type="protein sequence ID" value="SLN65963.1"/>
    <property type="molecule type" value="Genomic_DNA"/>
</dbReference>
<name>A0A1Y5TQS2_9RHOB</name>
<sequence>MLQRRKMMANAQGQIDNPLDAAVRKRDRSAVQMATEAVKHNQCMLAFQPVMQAQPPHQRAFYEGFIRVLDETGRVIPAREFMPAVENTEIGRELDCNALQIGLRTLTRNPTIRLSINMSARSIGFKKWTQILHRFLKKDPTLGERLILEINETSVMTVPELVIDFMDQLQEHGIAFALDDFGAGNIAMRLFREFFFDAAKIDGQFIRGINKNPDNQAVVRALIAIAREFDMFTIAESVETVEEAEFLVEHGVDCLQGFLFGAPTVKPDWAQPEQEKSTA</sequence>
<dbReference type="Pfam" id="PF00563">
    <property type="entry name" value="EAL"/>
    <property type="match status" value="1"/>
</dbReference>
<accession>A0A1Y5TQS2</accession>
<dbReference type="RefSeq" id="WP_085797379.1">
    <property type="nucleotide sequence ID" value="NZ_FWFO01000004.1"/>
</dbReference>
<organism evidence="2 3">
    <name type="scientific">Falsiruegeria litorea R37</name>
    <dbReference type="NCBI Taxonomy" id="1200284"/>
    <lineage>
        <taxon>Bacteria</taxon>
        <taxon>Pseudomonadati</taxon>
        <taxon>Pseudomonadota</taxon>
        <taxon>Alphaproteobacteria</taxon>
        <taxon>Rhodobacterales</taxon>
        <taxon>Roseobacteraceae</taxon>
        <taxon>Falsiruegeria</taxon>
    </lineage>
</organism>
<gene>
    <name evidence="2" type="primary">gmr_2</name>
    <name evidence="2" type="ORF">TRL7639_03735</name>
</gene>
<dbReference type="PANTHER" id="PTHR33121">
    <property type="entry name" value="CYCLIC DI-GMP PHOSPHODIESTERASE PDEF"/>
    <property type="match status" value="1"/>
</dbReference>
<protein>
    <submittedName>
        <fullName evidence="2">Cyclic di-GMP phosphodiesterase Gmr</fullName>
        <ecNumber evidence="2">3.1.4.52</ecNumber>
    </submittedName>
</protein>
<dbReference type="EC" id="3.1.4.52" evidence="2"/>
<dbReference type="SUPFAM" id="SSF141868">
    <property type="entry name" value="EAL domain-like"/>
    <property type="match status" value="1"/>
</dbReference>
<dbReference type="AlphaFoldDB" id="A0A1Y5TQS2"/>
<dbReference type="OrthoDB" id="23692at2"/>
<dbReference type="PROSITE" id="PS50883">
    <property type="entry name" value="EAL"/>
    <property type="match status" value="1"/>
</dbReference>
<evidence type="ECO:0000313" key="3">
    <source>
        <dbReference type="Proteomes" id="UP000193077"/>
    </source>
</evidence>
<dbReference type="InterPro" id="IPR050706">
    <property type="entry name" value="Cyclic-di-GMP_PDE-like"/>
</dbReference>
<dbReference type="SMART" id="SM00052">
    <property type="entry name" value="EAL"/>
    <property type="match status" value="1"/>
</dbReference>
<evidence type="ECO:0000259" key="1">
    <source>
        <dbReference type="PROSITE" id="PS50883"/>
    </source>
</evidence>
<feature type="domain" description="EAL" evidence="1">
    <location>
        <begin position="27"/>
        <end position="277"/>
    </location>
</feature>
<evidence type="ECO:0000313" key="2">
    <source>
        <dbReference type="EMBL" id="SLN65963.1"/>
    </source>
</evidence>
<keyword evidence="2" id="KW-0378">Hydrolase</keyword>
<dbReference type="Gene3D" id="3.20.20.450">
    <property type="entry name" value="EAL domain"/>
    <property type="match status" value="1"/>
</dbReference>